<keyword evidence="6" id="KW-0732">Signal</keyword>
<feature type="transmembrane region" description="Helical" evidence="5">
    <location>
        <begin position="367"/>
        <end position="390"/>
    </location>
</feature>
<feature type="transmembrane region" description="Helical" evidence="5">
    <location>
        <begin position="316"/>
        <end position="337"/>
    </location>
</feature>
<feature type="transmembrane region" description="Helical" evidence="5">
    <location>
        <begin position="452"/>
        <end position="471"/>
    </location>
</feature>
<dbReference type="InterPro" id="IPR051384">
    <property type="entry name" value="Mth_GPCR"/>
</dbReference>
<evidence type="ECO:0000259" key="7">
    <source>
        <dbReference type="PROSITE" id="PS50261"/>
    </source>
</evidence>
<feature type="transmembrane region" description="Helical" evidence="5">
    <location>
        <begin position="242"/>
        <end position="262"/>
    </location>
</feature>
<keyword evidence="4 5" id="KW-0472">Membrane</keyword>
<evidence type="ECO:0000256" key="1">
    <source>
        <dbReference type="ARBA" id="ARBA00004141"/>
    </source>
</evidence>
<accession>A0A8S3XWI8</accession>
<evidence type="ECO:0000256" key="5">
    <source>
        <dbReference type="SAM" id="Phobius"/>
    </source>
</evidence>
<comment type="caution">
    <text evidence="8">The sequence shown here is derived from an EMBL/GenBank/DDBJ whole genome shotgun (WGS) entry which is preliminary data.</text>
</comment>
<dbReference type="PROSITE" id="PS50261">
    <property type="entry name" value="G_PROTEIN_RECEP_F2_4"/>
    <property type="match status" value="1"/>
</dbReference>
<evidence type="ECO:0000313" key="8">
    <source>
        <dbReference type="EMBL" id="CAG5045289.1"/>
    </source>
</evidence>
<dbReference type="Proteomes" id="UP000691718">
    <property type="component" value="Unassembled WGS sequence"/>
</dbReference>
<feature type="signal peptide" evidence="6">
    <location>
        <begin position="1"/>
        <end position="23"/>
    </location>
</feature>
<sequence length="536" mass="61543">MLPATKIFVIVFMLLSIIKSVILSACDEQEILDISDGELLPNGDVVFDGVIYEKGDYFINNVTGIKTACPKLVINKCCPFGTGYKTRQCVNITESFDAPVWDKYKLIEGARAREMFRFKIGKINCTRPYARVLVSQIGQLDWSDNWHLRSDGKLFIELDTSIPPWTVQPPDKYCIDTFVYEDEDGKTQTRLDALACFLDETPPNHFEVRSTCMLLSCAFILVTVAVYAWLPELRNMHGRVLMAYLLCIFIGFIFMASMQIMLTIDNITPDICVVLTIVIYFALESAFFWLNVMSFDIWWTFSGKGGMTSKKMSKRFCAYSLYAFGVPTILTIILTSLEFSGLPPHPLLPMVRYQGCFLFGRSKLLYLYGPMFILCLANIVFFIMTAVRIAQIKQQTEMLKSKESAMHDEHRKDKQRLLLYLKLFTVMGINWILEVISALYPDADYIWCFTDAYNVLIGVTIFIIFVCKRKIFRLIKKRIKENFTKSKDNSEELKHKRTIPVRLCEDTRHQRGSVETIRTIIGVENSVTAEAKTTIL</sequence>
<feature type="domain" description="G-protein coupled receptors family 2 profile 2" evidence="7">
    <location>
        <begin position="205"/>
        <end position="469"/>
    </location>
</feature>
<gene>
    <name evidence="8" type="ORF">PAPOLLO_LOCUS23229</name>
</gene>
<dbReference type="OrthoDB" id="6134459at2759"/>
<feature type="chain" id="PRO_5035912045" evidence="6">
    <location>
        <begin position="24"/>
        <end position="536"/>
    </location>
</feature>
<keyword evidence="9" id="KW-1185">Reference proteome</keyword>
<dbReference type="InterPro" id="IPR017981">
    <property type="entry name" value="GPCR_2-like_7TM"/>
</dbReference>
<dbReference type="AlphaFoldDB" id="A0A8S3XWI8"/>
<evidence type="ECO:0000256" key="6">
    <source>
        <dbReference type="SAM" id="SignalP"/>
    </source>
</evidence>
<evidence type="ECO:0000313" key="9">
    <source>
        <dbReference type="Proteomes" id="UP000691718"/>
    </source>
</evidence>
<dbReference type="GO" id="GO:0008528">
    <property type="term" value="F:G protein-coupled peptide receptor activity"/>
    <property type="evidence" value="ECO:0007669"/>
    <property type="project" value="TreeGrafter"/>
</dbReference>
<feature type="transmembrane region" description="Helical" evidence="5">
    <location>
        <begin position="417"/>
        <end position="440"/>
    </location>
</feature>
<evidence type="ECO:0000256" key="4">
    <source>
        <dbReference type="ARBA" id="ARBA00023136"/>
    </source>
</evidence>
<name>A0A8S3XWI8_PARAO</name>
<keyword evidence="2 5" id="KW-0812">Transmembrane</keyword>
<dbReference type="EMBL" id="CAJQZP010001427">
    <property type="protein sequence ID" value="CAG5045289.1"/>
    <property type="molecule type" value="Genomic_DNA"/>
</dbReference>
<dbReference type="PANTHER" id="PTHR47154">
    <property type="entry name" value="G-PROTEIN COUPLED RECEPTOR MTH-RELATED"/>
    <property type="match status" value="1"/>
</dbReference>
<reference evidence="8" key="1">
    <citation type="submission" date="2021-04" db="EMBL/GenBank/DDBJ databases">
        <authorList>
            <person name="Tunstrom K."/>
        </authorList>
    </citation>
    <scope>NUCLEOTIDE SEQUENCE</scope>
</reference>
<dbReference type="GO" id="GO:0007166">
    <property type="term" value="P:cell surface receptor signaling pathway"/>
    <property type="evidence" value="ECO:0007669"/>
    <property type="project" value="InterPro"/>
</dbReference>
<dbReference type="PANTHER" id="PTHR47154:SF2">
    <property type="entry name" value="G-PROTEIN COUPLED RECEPTOR MTH-RELATED"/>
    <property type="match status" value="1"/>
</dbReference>
<feature type="transmembrane region" description="Helical" evidence="5">
    <location>
        <begin position="274"/>
        <end position="295"/>
    </location>
</feature>
<evidence type="ECO:0000256" key="3">
    <source>
        <dbReference type="ARBA" id="ARBA00022989"/>
    </source>
</evidence>
<organism evidence="8 9">
    <name type="scientific">Parnassius apollo</name>
    <name type="common">Apollo butterfly</name>
    <name type="synonym">Papilio apollo</name>
    <dbReference type="NCBI Taxonomy" id="110799"/>
    <lineage>
        <taxon>Eukaryota</taxon>
        <taxon>Metazoa</taxon>
        <taxon>Ecdysozoa</taxon>
        <taxon>Arthropoda</taxon>
        <taxon>Hexapoda</taxon>
        <taxon>Insecta</taxon>
        <taxon>Pterygota</taxon>
        <taxon>Neoptera</taxon>
        <taxon>Endopterygota</taxon>
        <taxon>Lepidoptera</taxon>
        <taxon>Glossata</taxon>
        <taxon>Ditrysia</taxon>
        <taxon>Papilionoidea</taxon>
        <taxon>Papilionidae</taxon>
        <taxon>Parnassiinae</taxon>
        <taxon>Parnassini</taxon>
        <taxon>Parnassius</taxon>
        <taxon>Parnassius</taxon>
    </lineage>
</organism>
<dbReference type="CDD" id="cd15039">
    <property type="entry name" value="7tmB3_Methuselah-like"/>
    <property type="match status" value="1"/>
</dbReference>
<evidence type="ECO:0000256" key="2">
    <source>
        <dbReference type="ARBA" id="ARBA00022692"/>
    </source>
</evidence>
<feature type="transmembrane region" description="Helical" evidence="5">
    <location>
        <begin position="213"/>
        <end position="230"/>
    </location>
</feature>
<proteinExistence type="predicted"/>
<keyword evidence="3 5" id="KW-1133">Transmembrane helix</keyword>
<dbReference type="GO" id="GO:0005886">
    <property type="term" value="C:plasma membrane"/>
    <property type="evidence" value="ECO:0007669"/>
    <property type="project" value="TreeGrafter"/>
</dbReference>
<comment type="subcellular location">
    <subcellularLocation>
        <location evidence="1">Membrane</location>
        <topology evidence="1">Multi-pass membrane protein</topology>
    </subcellularLocation>
</comment>
<protein>
    <submittedName>
        <fullName evidence="8">(apollo) hypothetical protein</fullName>
    </submittedName>
</protein>